<dbReference type="Gene3D" id="3.40.50.1820">
    <property type="entry name" value="alpha/beta hydrolase"/>
    <property type="match status" value="1"/>
</dbReference>
<feature type="domain" description="AB hydrolase-1" evidence="1">
    <location>
        <begin position="26"/>
        <end position="257"/>
    </location>
</feature>
<name>A0A098LHS7_9BACT</name>
<dbReference type="Proteomes" id="UP000030185">
    <property type="component" value="Unassembled WGS sequence"/>
</dbReference>
<dbReference type="GO" id="GO:0016740">
    <property type="term" value="F:transferase activity"/>
    <property type="evidence" value="ECO:0007669"/>
    <property type="project" value="UniProtKB-KW"/>
</dbReference>
<dbReference type="STRING" id="153721.MYP_3735"/>
<dbReference type="InterPro" id="IPR029058">
    <property type="entry name" value="AB_hydrolase_fold"/>
</dbReference>
<evidence type="ECO:0000313" key="2">
    <source>
        <dbReference type="EMBL" id="GAL86505.1"/>
    </source>
</evidence>
<dbReference type="eggNOG" id="COG2267">
    <property type="taxonomic scope" value="Bacteria"/>
</dbReference>
<proteinExistence type="predicted"/>
<dbReference type="RefSeq" id="WP_231570070.1">
    <property type="nucleotide sequence ID" value="NZ_BBLT01000008.1"/>
</dbReference>
<evidence type="ECO:0000259" key="1">
    <source>
        <dbReference type="Pfam" id="PF00561"/>
    </source>
</evidence>
<dbReference type="EMBL" id="BBLT01000008">
    <property type="protein sequence ID" value="GAL86505.1"/>
    <property type="molecule type" value="Genomic_DNA"/>
</dbReference>
<dbReference type="PANTHER" id="PTHR43798">
    <property type="entry name" value="MONOACYLGLYCEROL LIPASE"/>
    <property type="match status" value="1"/>
</dbReference>
<sequence>MQRTYGYHEYEKALMHYSKSGKGKKVLLTFHGFGQTSNHFYELEEVLLEEYIVYSFDLFFHGKSYWPYGDQPLQKDFWNKFFAGFLQNQQIERFSLLGFSMGGKFVLSSLEFFYSRIDKVILIAPDGIKTSFWYSIATYPRLLQGIFKRTIVKPRIYHNVVNTLNRFKLLDKSLHRFANTQMITRAQRRRVYFSWIVFRDLKFSTRKIVTILNENKIELELFLGTYDKIINLKNMKYFLRNLNNYKLEILSAGHSNLIHAVAKYFKGR</sequence>
<organism evidence="2 3">
    <name type="scientific">Sporocytophaga myxococcoides</name>
    <dbReference type="NCBI Taxonomy" id="153721"/>
    <lineage>
        <taxon>Bacteria</taxon>
        <taxon>Pseudomonadati</taxon>
        <taxon>Bacteroidota</taxon>
        <taxon>Cytophagia</taxon>
        <taxon>Cytophagales</taxon>
        <taxon>Cytophagaceae</taxon>
        <taxon>Sporocytophaga</taxon>
    </lineage>
</organism>
<protein>
    <submittedName>
        <fullName evidence="2">Acetoin dehydrogenase E2 subunit dihydrolipoyllysine-residue acetyltransferase</fullName>
    </submittedName>
</protein>
<comment type="caution">
    <text evidence="2">The sequence shown here is derived from an EMBL/GenBank/DDBJ whole genome shotgun (WGS) entry which is preliminary data.</text>
</comment>
<dbReference type="InterPro" id="IPR050266">
    <property type="entry name" value="AB_hydrolase_sf"/>
</dbReference>
<dbReference type="PANTHER" id="PTHR43798:SF33">
    <property type="entry name" value="HYDROLASE, PUTATIVE (AFU_ORTHOLOGUE AFUA_2G14860)-RELATED"/>
    <property type="match status" value="1"/>
</dbReference>
<dbReference type="Pfam" id="PF00561">
    <property type="entry name" value="Abhydrolase_1"/>
    <property type="match status" value="1"/>
</dbReference>
<dbReference type="InterPro" id="IPR000073">
    <property type="entry name" value="AB_hydrolase_1"/>
</dbReference>
<keyword evidence="2" id="KW-0808">Transferase</keyword>
<dbReference type="GO" id="GO:0016020">
    <property type="term" value="C:membrane"/>
    <property type="evidence" value="ECO:0007669"/>
    <property type="project" value="TreeGrafter"/>
</dbReference>
<gene>
    <name evidence="2" type="ORF">MYP_3735</name>
</gene>
<keyword evidence="3" id="KW-1185">Reference proteome</keyword>
<dbReference type="AlphaFoldDB" id="A0A098LHS7"/>
<reference evidence="2 3" key="1">
    <citation type="submission" date="2014-09" db="EMBL/GenBank/DDBJ databases">
        <title>Sporocytophaga myxococcoides PG-01 genome sequencing.</title>
        <authorList>
            <person name="Liu L."/>
            <person name="Gao P.J."/>
            <person name="Chen G.J."/>
            <person name="Wang L.S."/>
        </authorList>
    </citation>
    <scope>NUCLEOTIDE SEQUENCE [LARGE SCALE GENOMIC DNA]</scope>
    <source>
        <strain evidence="2 3">PG-01</strain>
    </source>
</reference>
<dbReference type="SUPFAM" id="SSF53474">
    <property type="entry name" value="alpha/beta-Hydrolases"/>
    <property type="match status" value="1"/>
</dbReference>
<evidence type="ECO:0000313" key="3">
    <source>
        <dbReference type="Proteomes" id="UP000030185"/>
    </source>
</evidence>
<accession>A0A098LHS7</accession>